<evidence type="ECO:0000313" key="2">
    <source>
        <dbReference type="Proteomes" id="UP000016930"/>
    </source>
</evidence>
<organism evidence="1 2">
    <name type="scientific">Ceriporiopsis subvermispora (strain B)</name>
    <name type="common">White-rot fungus</name>
    <name type="synonym">Gelatoporia subvermispora</name>
    <dbReference type="NCBI Taxonomy" id="914234"/>
    <lineage>
        <taxon>Eukaryota</taxon>
        <taxon>Fungi</taxon>
        <taxon>Dikarya</taxon>
        <taxon>Basidiomycota</taxon>
        <taxon>Agaricomycotina</taxon>
        <taxon>Agaricomycetes</taxon>
        <taxon>Polyporales</taxon>
        <taxon>Gelatoporiaceae</taxon>
        <taxon>Gelatoporia</taxon>
    </lineage>
</organism>
<dbReference type="EMBL" id="KB445795">
    <property type="protein sequence ID" value="EMD37978.1"/>
    <property type="molecule type" value="Genomic_DNA"/>
</dbReference>
<keyword evidence="2" id="KW-1185">Reference proteome</keyword>
<dbReference type="OrthoDB" id="3234307at2759"/>
<dbReference type="Proteomes" id="UP000016930">
    <property type="component" value="Unassembled WGS sequence"/>
</dbReference>
<reference evidence="1 2" key="1">
    <citation type="journal article" date="2012" name="Proc. Natl. Acad. Sci. U.S.A.">
        <title>Comparative genomics of Ceriporiopsis subvermispora and Phanerochaete chrysosporium provide insight into selective ligninolysis.</title>
        <authorList>
            <person name="Fernandez-Fueyo E."/>
            <person name="Ruiz-Duenas F.J."/>
            <person name="Ferreira P."/>
            <person name="Floudas D."/>
            <person name="Hibbett D.S."/>
            <person name="Canessa P."/>
            <person name="Larrondo L.F."/>
            <person name="James T.Y."/>
            <person name="Seelenfreund D."/>
            <person name="Lobos S."/>
            <person name="Polanco R."/>
            <person name="Tello M."/>
            <person name="Honda Y."/>
            <person name="Watanabe T."/>
            <person name="Watanabe T."/>
            <person name="Ryu J.S."/>
            <person name="Kubicek C.P."/>
            <person name="Schmoll M."/>
            <person name="Gaskell J."/>
            <person name="Hammel K.E."/>
            <person name="St John F.J."/>
            <person name="Vanden Wymelenberg A."/>
            <person name="Sabat G."/>
            <person name="Splinter BonDurant S."/>
            <person name="Syed K."/>
            <person name="Yadav J.S."/>
            <person name="Doddapaneni H."/>
            <person name="Subramanian V."/>
            <person name="Lavin J.L."/>
            <person name="Oguiza J.A."/>
            <person name="Perez G."/>
            <person name="Pisabarro A.G."/>
            <person name="Ramirez L."/>
            <person name="Santoyo F."/>
            <person name="Master E."/>
            <person name="Coutinho P.M."/>
            <person name="Henrissat B."/>
            <person name="Lombard V."/>
            <person name="Magnuson J.K."/>
            <person name="Kuees U."/>
            <person name="Hori C."/>
            <person name="Igarashi K."/>
            <person name="Samejima M."/>
            <person name="Held B.W."/>
            <person name="Barry K.W."/>
            <person name="LaButti K.M."/>
            <person name="Lapidus A."/>
            <person name="Lindquist E.A."/>
            <person name="Lucas S.M."/>
            <person name="Riley R."/>
            <person name="Salamov A.A."/>
            <person name="Hoffmeister D."/>
            <person name="Schwenk D."/>
            <person name="Hadar Y."/>
            <person name="Yarden O."/>
            <person name="de Vries R.P."/>
            <person name="Wiebenga A."/>
            <person name="Stenlid J."/>
            <person name="Eastwood D."/>
            <person name="Grigoriev I.V."/>
            <person name="Berka R.M."/>
            <person name="Blanchette R.A."/>
            <person name="Kersten P."/>
            <person name="Martinez A.T."/>
            <person name="Vicuna R."/>
            <person name="Cullen D."/>
        </authorList>
    </citation>
    <scope>NUCLEOTIDE SEQUENCE [LARGE SCALE GENOMIC DNA]</scope>
    <source>
        <strain evidence="1 2">B</strain>
    </source>
</reference>
<dbReference type="HOGENOM" id="CLU_132418_0_0_1"/>
<gene>
    <name evidence="1" type="ORF">CERSUDRAFT_48557</name>
</gene>
<protein>
    <recommendedName>
        <fullName evidence="3">Integrase zinc-binding domain-containing protein</fullName>
    </recommendedName>
</protein>
<accession>M2QLT9</accession>
<evidence type="ECO:0000313" key="1">
    <source>
        <dbReference type="EMBL" id="EMD37978.1"/>
    </source>
</evidence>
<evidence type="ECO:0008006" key="3">
    <source>
        <dbReference type="Google" id="ProtNLM"/>
    </source>
</evidence>
<sequence length="175" mass="19571">MSPFQTRSRCPTVVADGLSRSREGLPRTNADGSAWSVCEDWESEAGLVNDLFLLEEVSALPTHPLIARFQEEPLFREVVEAILDLDSGDTDPAARRRAAHRASQYVIDQGKLWKLFGGPRNRARSRVECVTRTEAIDLAREQHASGGHWGRDAVKIALMDRIWSPHLDRSILTAI</sequence>
<dbReference type="AlphaFoldDB" id="M2QLT9"/>
<proteinExistence type="predicted"/>
<feature type="non-terminal residue" evidence="1">
    <location>
        <position position="175"/>
    </location>
</feature>
<name>M2QLT9_CERS8</name>